<evidence type="ECO:0000259" key="15">
    <source>
        <dbReference type="PROSITE" id="PS50109"/>
    </source>
</evidence>
<evidence type="ECO:0000256" key="13">
    <source>
        <dbReference type="SAM" id="SignalP"/>
    </source>
</evidence>
<evidence type="ECO:0000256" key="4">
    <source>
        <dbReference type="ARBA" id="ARBA00022679"/>
    </source>
</evidence>
<dbReference type="FunFam" id="3.30.565.10:FF:000037">
    <property type="entry name" value="Hybrid sensor histidine kinase/response regulator"/>
    <property type="match status" value="1"/>
</dbReference>
<dbReference type="GO" id="GO:0003700">
    <property type="term" value="F:DNA-binding transcription factor activity"/>
    <property type="evidence" value="ECO:0007669"/>
    <property type="project" value="InterPro"/>
</dbReference>
<dbReference type="Gene3D" id="2.130.10.10">
    <property type="entry name" value="YVTN repeat-like/Quinoprotein amine dehydrogenase"/>
    <property type="match status" value="3"/>
</dbReference>
<evidence type="ECO:0000256" key="8">
    <source>
        <dbReference type="ARBA" id="ARBA00023012"/>
    </source>
</evidence>
<evidence type="ECO:0000259" key="16">
    <source>
        <dbReference type="PROSITE" id="PS50110"/>
    </source>
</evidence>
<dbReference type="PROSITE" id="PS50109">
    <property type="entry name" value="HIS_KIN"/>
    <property type="match status" value="1"/>
</dbReference>
<dbReference type="InterPro" id="IPR018062">
    <property type="entry name" value="HTH_AraC-typ_CS"/>
</dbReference>
<dbReference type="SMART" id="SM00448">
    <property type="entry name" value="REC"/>
    <property type="match status" value="1"/>
</dbReference>
<sequence>MILQGFRISLFYILLFLCTNTALAQSGRFYSPDNDLSSSLINQVYQDSKGFIWVATENGLNKFDGIKFAAYKHLSGDSTSIKSNYVRTIFEDRNNLLWIGCLNGLMKYNRATDSFQEIKMYRDGEIISPHVTSIIEAKNGDIWIATSGQGIFTIRKNEEIPHAETKLNASLVSNFLTVVYEDNKGNLWIGSENSGLNCYLPQSGEIETFKSPTRISGNNISSIVEDKDGVLFAGTLIGGLNRYNPEKKQFEPVSYNNNSSLAVKSLVVNNQNTLYIGTDGAGLKVYNRENHKIEDFQTNYVPIDLSRGKVHSVLQDSDNNIWLGCFQKGIVFISGIEKKFDYYGPKSLACNPIGTGCVMSIYKDRDGILWVGADNEGLYGIDGKGNRVAHFKPGNSASSISGTILSIFEDSDGNLWIGSFTKGLAKINKKTGQCIYISQLQNEKVYSITEDNRKNLLIGTYGSGFFQMNLQSGEIRHFESQKRENDILSEDELSNDWINSILVDSEGLIWIAHYKGVSCYNPDKNTFINYLDQNNILPGTVGYTLSEDRKGKIWIGTTEGLYVFDKKDSSIKVFKENDGLPNDVICGISEDNEGNMWVSTYLGMSKFVLSENRFINYYAGDGLQGNEFTRGAKYEDTEGKIYFGGINGITSFYPKDITETKKELKILITNFYLFNHAVKLGDLSGGRKIVSTAISDADEFTLAYNDNTFVIEFSTLDFSNPERIVYQYMIEELSSAWINSFPGINRVTYTNLAPGTYTFKVRAVDHDNYSAVKIIRIIITPPWYQTLWAYCMYAVLSMLLIYFAANFIHSKVSHRRSEVRRKHQIEINEAKLQFFINISHEIRTPMTLIISPLEKLIANTEDSGKLKIYLMMYRNSQRILRLINQLMDIRKLDKGQMFLKCRETDMVGFIKDLMLTFEYSAQQKNITFDFLHKDEELKVWIDLNNFDKILLNILSNAFKYTPDNGNITVELTTGRDEHQKGPLRHYFEVTVTDSGIGIDKSKVNKIFERFYQINNDVTSSNFGTGIGLHLAKSLVELHRGHIFAENRPDTQGSRFVIRVPLGNAHLKTSDLEESDYADTEVVTVSSGKSLEVATYEQIDEDITDKKEKIKPRSRYRILIVEDEDEIRQYIREELSDEYKISECVNGKEALERILSEMPDLIVSDVMMPEMDGITLCKKVKQNININHIPVILLTAKSNTEHKVEGLDIGADAYIVKPFNTSLLRSTIRNLVSNRERLKNKYSGLQIPESKLDDLQLRSPDEILMDKIVRIVNANLSNSELSVEMLASEVGMSRVHLHRKLKELTSLPARDFIKGIRLKQAASLLTGKKLTISEVAYATGFSSLSHFSNSFREFYGLSPKEYMTDNLPKEE</sequence>
<dbReference type="STRING" id="1346286.SAMN05444362_10194"/>
<dbReference type="Pfam" id="PF00512">
    <property type="entry name" value="HisKA"/>
    <property type="match status" value="1"/>
</dbReference>
<name>A0A1M4SLB0_9BACT</name>
<gene>
    <name evidence="17" type="ORF">SAMN05444362_10194</name>
</gene>
<feature type="domain" description="Histidine kinase" evidence="15">
    <location>
        <begin position="837"/>
        <end position="1063"/>
    </location>
</feature>
<keyword evidence="6 17" id="KW-0418">Kinase</keyword>
<dbReference type="Pfam" id="PF00072">
    <property type="entry name" value="Response_reg"/>
    <property type="match status" value="1"/>
</dbReference>
<dbReference type="SMART" id="SM00387">
    <property type="entry name" value="HATPase_c"/>
    <property type="match status" value="1"/>
</dbReference>
<keyword evidence="7" id="KW-0067">ATP-binding</keyword>
<dbReference type="InterPro" id="IPR013783">
    <property type="entry name" value="Ig-like_fold"/>
</dbReference>
<dbReference type="CDD" id="cd00082">
    <property type="entry name" value="HisKA"/>
    <property type="match status" value="1"/>
</dbReference>
<dbReference type="SUPFAM" id="SSF55874">
    <property type="entry name" value="ATPase domain of HSP90 chaperone/DNA topoisomerase II/histidine kinase"/>
    <property type="match status" value="1"/>
</dbReference>
<dbReference type="GO" id="GO:0043565">
    <property type="term" value="F:sequence-specific DNA binding"/>
    <property type="evidence" value="ECO:0007669"/>
    <property type="project" value="InterPro"/>
</dbReference>
<feature type="signal peptide" evidence="13">
    <location>
        <begin position="1"/>
        <end position="24"/>
    </location>
</feature>
<dbReference type="Proteomes" id="UP000184480">
    <property type="component" value="Unassembled WGS sequence"/>
</dbReference>
<dbReference type="InterPro" id="IPR018060">
    <property type="entry name" value="HTH_AraC"/>
</dbReference>
<dbReference type="Gene3D" id="1.10.10.60">
    <property type="entry name" value="Homeodomain-like"/>
    <property type="match status" value="1"/>
</dbReference>
<keyword evidence="11" id="KW-0804">Transcription</keyword>
<feature type="modified residue" description="4-aspartylphosphate" evidence="12">
    <location>
        <position position="1164"/>
    </location>
</feature>
<evidence type="ECO:0000313" key="18">
    <source>
        <dbReference type="Proteomes" id="UP000184480"/>
    </source>
</evidence>
<dbReference type="GO" id="GO:0005524">
    <property type="term" value="F:ATP binding"/>
    <property type="evidence" value="ECO:0007669"/>
    <property type="project" value="UniProtKB-KW"/>
</dbReference>
<keyword evidence="9" id="KW-0805">Transcription regulation</keyword>
<dbReference type="SMART" id="SM00388">
    <property type="entry name" value="HisKA"/>
    <property type="match status" value="1"/>
</dbReference>
<dbReference type="PROSITE" id="PS50110">
    <property type="entry name" value="RESPONSE_REGULATORY"/>
    <property type="match status" value="1"/>
</dbReference>
<evidence type="ECO:0000256" key="5">
    <source>
        <dbReference type="ARBA" id="ARBA00022741"/>
    </source>
</evidence>
<dbReference type="PROSITE" id="PS01124">
    <property type="entry name" value="HTH_ARAC_FAMILY_2"/>
    <property type="match status" value="1"/>
</dbReference>
<dbReference type="Pfam" id="PF07495">
    <property type="entry name" value="Y_Y_Y"/>
    <property type="match status" value="1"/>
</dbReference>
<dbReference type="Gene3D" id="3.40.50.2300">
    <property type="match status" value="1"/>
</dbReference>
<dbReference type="OrthoDB" id="717811at2"/>
<evidence type="ECO:0000256" key="3">
    <source>
        <dbReference type="ARBA" id="ARBA00022553"/>
    </source>
</evidence>
<dbReference type="GO" id="GO:0000155">
    <property type="term" value="F:phosphorelay sensor kinase activity"/>
    <property type="evidence" value="ECO:0007669"/>
    <property type="project" value="InterPro"/>
</dbReference>
<proteinExistence type="predicted"/>
<accession>A0A1M4SLB0</accession>
<dbReference type="InterPro" id="IPR001789">
    <property type="entry name" value="Sig_transdc_resp-reg_receiver"/>
</dbReference>
<evidence type="ECO:0000256" key="7">
    <source>
        <dbReference type="ARBA" id="ARBA00022840"/>
    </source>
</evidence>
<evidence type="ECO:0000256" key="6">
    <source>
        <dbReference type="ARBA" id="ARBA00022777"/>
    </source>
</evidence>
<dbReference type="SUPFAM" id="SSF63829">
    <property type="entry name" value="Calcium-dependent phosphotriesterase"/>
    <property type="match status" value="2"/>
</dbReference>
<feature type="domain" description="HTH araC/xylS-type" evidence="14">
    <location>
        <begin position="1265"/>
        <end position="1364"/>
    </location>
</feature>
<feature type="chain" id="PRO_5009907353" description="histidine kinase" evidence="13">
    <location>
        <begin position="25"/>
        <end position="1370"/>
    </location>
</feature>
<dbReference type="EC" id="2.7.13.3" evidence="2"/>
<dbReference type="Pfam" id="PF07494">
    <property type="entry name" value="Reg_prop"/>
    <property type="match status" value="8"/>
</dbReference>
<evidence type="ECO:0000313" key="17">
    <source>
        <dbReference type="EMBL" id="SHE33033.1"/>
    </source>
</evidence>
<dbReference type="InterPro" id="IPR004358">
    <property type="entry name" value="Sig_transdc_His_kin-like_C"/>
</dbReference>
<keyword evidence="8" id="KW-0902">Two-component regulatory system</keyword>
<dbReference type="InterPro" id="IPR015943">
    <property type="entry name" value="WD40/YVTN_repeat-like_dom_sf"/>
</dbReference>
<dbReference type="InterPro" id="IPR009057">
    <property type="entry name" value="Homeodomain-like_sf"/>
</dbReference>
<dbReference type="InterPro" id="IPR011110">
    <property type="entry name" value="Reg_prop"/>
</dbReference>
<dbReference type="Pfam" id="PF12833">
    <property type="entry name" value="HTH_18"/>
    <property type="match status" value="1"/>
</dbReference>
<keyword evidence="3 12" id="KW-0597">Phosphoprotein</keyword>
<dbReference type="PRINTS" id="PR00344">
    <property type="entry name" value="BCTRLSENSOR"/>
</dbReference>
<feature type="domain" description="Response regulatory" evidence="16">
    <location>
        <begin position="1116"/>
        <end position="1231"/>
    </location>
</feature>
<dbReference type="Gene3D" id="2.60.40.10">
    <property type="entry name" value="Immunoglobulins"/>
    <property type="match status" value="1"/>
</dbReference>
<dbReference type="SMART" id="SM00342">
    <property type="entry name" value="HTH_ARAC"/>
    <property type="match status" value="1"/>
</dbReference>
<dbReference type="CDD" id="cd00146">
    <property type="entry name" value="PKD"/>
    <property type="match status" value="1"/>
</dbReference>
<dbReference type="Gene3D" id="1.10.287.130">
    <property type="match status" value="1"/>
</dbReference>
<dbReference type="FunFam" id="3.40.50.2300:FF:000138">
    <property type="entry name" value="Two-component system sensor histidine kinase/response regulator"/>
    <property type="match status" value="1"/>
</dbReference>
<dbReference type="PROSITE" id="PS00041">
    <property type="entry name" value="HTH_ARAC_FAMILY_1"/>
    <property type="match status" value="1"/>
</dbReference>
<dbReference type="InterPro" id="IPR011123">
    <property type="entry name" value="Y_Y_Y"/>
</dbReference>
<keyword evidence="18" id="KW-1185">Reference proteome</keyword>
<evidence type="ECO:0000256" key="12">
    <source>
        <dbReference type="PROSITE-ProRule" id="PRU00169"/>
    </source>
</evidence>
<evidence type="ECO:0000256" key="2">
    <source>
        <dbReference type="ARBA" id="ARBA00012438"/>
    </source>
</evidence>
<dbReference type="PANTHER" id="PTHR43547">
    <property type="entry name" value="TWO-COMPONENT HISTIDINE KINASE"/>
    <property type="match status" value="1"/>
</dbReference>
<comment type="catalytic activity">
    <reaction evidence="1">
        <text>ATP + protein L-histidine = ADP + protein N-phospho-L-histidine.</text>
        <dbReference type="EC" id="2.7.13.3"/>
    </reaction>
</comment>
<dbReference type="InterPro" id="IPR003661">
    <property type="entry name" value="HisK_dim/P_dom"/>
</dbReference>
<dbReference type="InterPro" id="IPR036890">
    <property type="entry name" value="HATPase_C_sf"/>
</dbReference>
<keyword evidence="5" id="KW-0547">Nucleotide-binding</keyword>
<protein>
    <recommendedName>
        <fullName evidence="2">histidine kinase</fullName>
        <ecNumber evidence="2">2.7.13.3</ecNumber>
    </recommendedName>
</protein>
<dbReference type="RefSeq" id="WP_062175215.1">
    <property type="nucleotide sequence ID" value="NZ_BBXL01000001.1"/>
</dbReference>
<dbReference type="InterPro" id="IPR011006">
    <property type="entry name" value="CheY-like_superfamily"/>
</dbReference>
<evidence type="ECO:0000256" key="9">
    <source>
        <dbReference type="ARBA" id="ARBA00023015"/>
    </source>
</evidence>
<keyword evidence="13" id="KW-0732">Signal</keyword>
<dbReference type="InterPro" id="IPR036097">
    <property type="entry name" value="HisK_dim/P_sf"/>
</dbReference>
<dbReference type="SUPFAM" id="SSF47384">
    <property type="entry name" value="Homodimeric domain of signal transducing histidine kinase"/>
    <property type="match status" value="1"/>
</dbReference>
<dbReference type="CDD" id="cd17574">
    <property type="entry name" value="REC_OmpR"/>
    <property type="match status" value="1"/>
</dbReference>
<dbReference type="SUPFAM" id="SSF46689">
    <property type="entry name" value="Homeodomain-like"/>
    <property type="match status" value="1"/>
</dbReference>
<reference evidence="18" key="1">
    <citation type="submission" date="2016-11" db="EMBL/GenBank/DDBJ databases">
        <authorList>
            <person name="Varghese N."/>
            <person name="Submissions S."/>
        </authorList>
    </citation>
    <scope>NUCLEOTIDE SEQUENCE [LARGE SCALE GENOMIC DNA]</scope>
    <source>
        <strain evidence="18">DSM 27370</strain>
    </source>
</reference>
<evidence type="ECO:0000259" key="14">
    <source>
        <dbReference type="PROSITE" id="PS01124"/>
    </source>
</evidence>
<evidence type="ECO:0000256" key="1">
    <source>
        <dbReference type="ARBA" id="ARBA00000085"/>
    </source>
</evidence>
<keyword evidence="10" id="KW-0238">DNA-binding</keyword>
<dbReference type="InterPro" id="IPR005467">
    <property type="entry name" value="His_kinase_dom"/>
</dbReference>
<dbReference type="Gene3D" id="3.30.565.10">
    <property type="entry name" value="Histidine kinase-like ATPase, C-terminal domain"/>
    <property type="match status" value="1"/>
</dbReference>
<dbReference type="Pfam" id="PF02518">
    <property type="entry name" value="HATPase_c"/>
    <property type="match status" value="1"/>
</dbReference>
<dbReference type="InterPro" id="IPR003594">
    <property type="entry name" value="HATPase_dom"/>
</dbReference>
<evidence type="ECO:0000256" key="11">
    <source>
        <dbReference type="ARBA" id="ARBA00023163"/>
    </source>
</evidence>
<organism evidence="17 18">
    <name type="scientific">Dysgonomonas macrotermitis</name>
    <dbReference type="NCBI Taxonomy" id="1346286"/>
    <lineage>
        <taxon>Bacteria</taxon>
        <taxon>Pseudomonadati</taxon>
        <taxon>Bacteroidota</taxon>
        <taxon>Bacteroidia</taxon>
        <taxon>Bacteroidales</taxon>
        <taxon>Dysgonomonadaceae</taxon>
        <taxon>Dysgonomonas</taxon>
    </lineage>
</organism>
<dbReference type="PANTHER" id="PTHR43547:SF2">
    <property type="entry name" value="HYBRID SIGNAL TRANSDUCTION HISTIDINE KINASE C"/>
    <property type="match status" value="1"/>
</dbReference>
<keyword evidence="4" id="KW-0808">Transferase</keyword>
<dbReference type="FunFam" id="1.10.287.130:FF:000045">
    <property type="entry name" value="Two-component system sensor histidine kinase/response regulator"/>
    <property type="match status" value="1"/>
</dbReference>
<dbReference type="SUPFAM" id="SSF52172">
    <property type="entry name" value="CheY-like"/>
    <property type="match status" value="1"/>
</dbReference>
<evidence type="ECO:0000256" key="10">
    <source>
        <dbReference type="ARBA" id="ARBA00023125"/>
    </source>
</evidence>
<dbReference type="EMBL" id="FQUC01000001">
    <property type="protein sequence ID" value="SHE33033.1"/>
    <property type="molecule type" value="Genomic_DNA"/>
</dbReference>